<proteinExistence type="predicted"/>
<dbReference type="AlphaFoldDB" id="E7C6T9"/>
<protein>
    <submittedName>
        <fullName evidence="1">Uncharacterized protein</fullName>
    </submittedName>
</protein>
<evidence type="ECO:0000313" key="1">
    <source>
        <dbReference type="EMBL" id="ADI23163.1"/>
    </source>
</evidence>
<sequence length="57" mass="5746">MRGVADAALQEAVRLHLGVACLELVSKPLEGVRDADVKGAEALAVAIEGNFKGGSAA</sequence>
<name>E7C6T9_9GAMM</name>
<dbReference type="EMBL" id="GU568007">
    <property type="protein sequence ID" value="ADI23163.1"/>
    <property type="molecule type" value="Genomic_DNA"/>
</dbReference>
<reference evidence="1" key="1">
    <citation type="submission" date="2010-01" db="EMBL/GenBank/DDBJ databases">
        <title>Genome fragments of uncultured bacteria from the North Pacific subtropical Gyre.</title>
        <authorList>
            <person name="Pham V.D."/>
            <person name="Delong E.F."/>
        </authorList>
    </citation>
    <scope>NUCLEOTIDE SEQUENCE</scope>
</reference>
<organism evidence="1">
    <name type="scientific">uncultured gamma proteobacterium HF0770_11A05</name>
    <dbReference type="NCBI Taxonomy" id="723577"/>
    <lineage>
        <taxon>Bacteria</taxon>
        <taxon>Pseudomonadati</taxon>
        <taxon>Pseudomonadota</taxon>
        <taxon>Gammaproteobacteria</taxon>
        <taxon>environmental samples</taxon>
    </lineage>
</organism>
<accession>E7C6T9</accession>